<keyword evidence="2" id="KW-0548">Nucleotidyltransferase</keyword>
<dbReference type="GO" id="GO:0003676">
    <property type="term" value="F:nucleic acid binding"/>
    <property type="evidence" value="ECO:0007669"/>
    <property type="project" value="InterPro"/>
</dbReference>
<dbReference type="Pfam" id="PF00929">
    <property type="entry name" value="RNase_T"/>
    <property type="match status" value="1"/>
</dbReference>
<dbReference type="GO" id="GO:0005829">
    <property type="term" value="C:cytosol"/>
    <property type="evidence" value="ECO:0007669"/>
    <property type="project" value="TreeGrafter"/>
</dbReference>
<dbReference type="InterPro" id="IPR046768">
    <property type="entry name" value="ExoX-like_C"/>
</dbReference>
<name>D5H7Q9_SALRM</name>
<dbReference type="Gene3D" id="3.30.420.10">
    <property type="entry name" value="Ribonuclease H-like superfamily/Ribonuclease H"/>
    <property type="match status" value="1"/>
</dbReference>
<dbReference type="PANTHER" id="PTHR30231">
    <property type="entry name" value="DNA POLYMERASE III SUBUNIT EPSILON"/>
    <property type="match status" value="1"/>
</dbReference>
<dbReference type="EMBL" id="FP565814">
    <property type="protein sequence ID" value="CBH24064.1"/>
    <property type="molecule type" value="Genomic_DNA"/>
</dbReference>
<dbReference type="GO" id="GO:0003887">
    <property type="term" value="F:DNA-directed DNA polymerase activity"/>
    <property type="evidence" value="ECO:0007669"/>
    <property type="project" value="UniProtKB-EC"/>
</dbReference>
<dbReference type="PANTHER" id="PTHR30231:SF41">
    <property type="entry name" value="DNA POLYMERASE III SUBUNIT EPSILON"/>
    <property type="match status" value="1"/>
</dbReference>
<protein>
    <submittedName>
        <fullName evidence="2">DNA polymerase III polC-type</fullName>
        <ecNumber evidence="2">2.7.7.7</ecNumber>
    </submittedName>
</protein>
<evidence type="ECO:0000259" key="1">
    <source>
        <dbReference type="SMART" id="SM00479"/>
    </source>
</evidence>
<dbReference type="InterPro" id="IPR012337">
    <property type="entry name" value="RNaseH-like_sf"/>
</dbReference>
<dbReference type="SMART" id="SM00479">
    <property type="entry name" value="EXOIII"/>
    <property type="match status" value="1"/>
</dbReference>
<sequence length="258" mass="28615">MSNPSSPPLVLHLERPLVFFDLEATGTDPQAARIIQIGMQRFVPSEDGAALDETIDVLVDPEEEIPAAVTDLTGLSPDAVRQAPPLGAHLDRIAPLLADADLAGYNALAYDIPLLQAEFERHGRTLPGPDDRVVLDPYRLEQVLRPRTLSALYERYTGDALDDAHDALSDVEAAGRVLQRQLADHDIDGTPADLAQQIRGDYLDDQRRLKQDGDAVVVCFGKHDGKTLRDIQRDHPGYFDWMYETIDDLRPHIDEALE</sequence>
<reference evidence="2 3" key="1">
    <citation type="journal article" date="2010" name="ISME J.">
        <title>Fine-scale evolution: genomic, phenotypic and ecological differentiation in two coexisting Salinibacter ruber strains.</title>
        <authorList>
            <person name="Pena A."/>
            <person name="Teeling H."/>
            <person name="Huerta-Cepas J."/>
            <person name="Santos F."/>
            <person name="Yarza P."/>
            <person name="Brito-Echeverria J."/>
            <person name="Lucio M."/>
            <person name="Schmitt-Kopplin P."/>
            <person name="Meseguer I."/>
            <person name="Schenowitz C."/>
            <person name="Dossat C."/>
            <person name="Barbe V."/>
            <person name="Dopazo J."/>
            <person name="Rossello-Mora R."/>
            <person name="Schuler M."/>
            <person name="Glockner F.O."/>
            <person name="Amann R."/>
            <person name="Gabaldon T."/>
            <person name="Anton J."/>
        </authorList>
    </citation>
    <scope>NUCLEOTIDE SEQUENCE [LARGE SCALE GENOMIC DNA]</scope>
    <source>
        <strain evidence="2 3">M8</strain>
    </source>
</reference>
<evidence type="ECO:0000313" key="2">
    <source>
        <dbReference type="EMBL" id="CBH24064.1"/>
    </source>
</evidence>
<dbReference type="InterPro" id="IPR036397">
    <property type="entry name" value="RNaseH_sf"/>
</dbReference>
<dbReference type="Pfam" id="PF20600">
    <property type="entry name" value="ExoX-like_C"/>
    <property type="match status" value="1"/>
</dbReference>
<gene>
    <name evidence="2" type="primary">polC</name>
    <name evidence="2" type="ordered locus">SRM_01143</name>
</gene>
<dbReference type="GO" id="GO:0008408">
    <property type="term" value="F:3'-5' exonuclease activity"/>
    <property type="evidence" value="ECO:0007669"/>
    <property type="project" value="TreeGrafter"/>
</dbReference>
<feature type="domain" description="Exonuclease" evidence="1">
    <location>
        <begin position="16"/>
        <end position="187"/>
    </location>
</feature>
<proteinExistence type="predicted"/>
<dbReference type="InterPro" id="IPR013520">
    <property type="entry name" value="Ribonucl_H"/>
</dbReference>
<evidence type="ECO:0000313" key="3">
    <source>
        <dbReference type="Proteomes" id="UP000000933"/>
    </source>
</evidence>
<keyword evidence="2" id="KW-0808">Transferase</keyword>
<reference evidence="3" key="2">
    <citation type="submission" date="2010-04" db="EMBL/GenBank/DDBJ databases">
        <title>Genome sequence of Salinibacter ruber M8.</title>
        <authorList>
            <consortium name="Genoscope"/>
        </authorList>
    </citation>
    <scope>NUCLEOTIDE SEQUENCE [LARGE SCALE GENOMIC DNA]</scope>
    <source>
        <strain evidence="3">M8</strain>
    </source>
</reference>
<dbReference type="SUPFAM" id="SSF53098">
    <property type="entry name" value="Ribonuclease H-like"/>
    <property type="match status" value="1"/>
</dbReference>
<dbReference type="GO" id="GO:0045004">
    <property type="term" value="P:DNA replication proofreading"/>
    <property type="evidence" value="ECO:0007669"/>
    <property type="project" value="TreeGrafter"/>
</dbReference>
<dbReference type="KEGG" id="srm:SRM_01143"/>
<organism evidence="2 3">
    <name type="scientific">Salinibacter ruber (strain M8)</name>
    <dbReference type="NCBI Taxonomy" id="761659"/>
    <lineage>
        <taxon>Bacteria</taxon>
        <taxon>Pseudomonadati</taxon>
        <taxon>Rhodothermota</taxon>
        <taxon>Rhodothermia</taxon>
        <taxon>Rhodothermales</taxon>
        <taxon>Salinibacteraceae</taxon>
        <taxon>Salinibacter</taxon>
    </lineage>
</organism>
<dbReference type="AlphaFoldDB" id="D5H7Q9"/>
<dbReference type="EC" id="2.7.7.7" evidence="2"/>
<dbReference type="Proteomes" id="UP000000933">
    <property type="component" value="Chromosome"/>
</dbReference>
<dbReference type="CDD" id="cd06127">
    <property type="entry name" value="DEDDh"/>
    <property type="match status" value="1"/>
</dbReference>
<dbReference type="HOGENOM" id="CLU_061549_0_0_10"/>
<accession>D5H7Q9</accession>